<organism evidence="1">
    <name type="scientific">viral metagenome</name>
    <dbReference type="NCBI Taxonomy" id="1070528"/>
    <lineage>
        <taxon>unclassified sequences</taxon>
        <taxon>metagenomes</taxon>
        <taxon>organismal metagenomes</taxon>
    </lineage>
</organism>
<proteinExistence type="predicted"/>
<evidence type="ECO:0000313" key="2">
    <source>
        <dbReference type="EMBL" id="QJI01964.1"/>
    </source>
</evidence>
<protein>
    <submittedName>
        <fullName evidence="1">Uncharacterized protein</fullName>
    </submittedName>
</protein>
<evidence type="ECO:0000313" key="1">
    <source>
        <dbReference type="EMBL" id="QJA49880.1"/>
    </source>
</evidence>
<name>A0A6H1ZRP9_9ZZZZ</name>
<gene>
    <name evidence="1" type="ORF">TM448A01521_0015</name>
    <name evidence="2" type="ORF">TM448B02855_0007</name>
</gene>
<sequence length="90" mass="10576">MEIKYEKRAKEVGISFANGLYKDWFIKSPEMGPNFTWEKFPNICGCLAKVNTFTSFSIEEWYEMTIKQRDELEKICYEAAFKGARDLLNS</sequence>
<dbReference type="AlphaFoldDB" id="A0A6H1ZRP9"/>
<reference evidence="1" key="1">
    <citation type="submission" date="2020-03" db="EMBL/GenBank/DDBJ databases">
        <title>The deep terrestrial virosphere.</title>
        <authorList>
            <person name="Holmfeldt K."/>
            <person name="Nilsson E."/>
            <person name="Simone D."/>
            <person name="Lopez-Fernandez M."/>
            <person name="Wu X."/>
            <person name="de Brujin I."/>
            <person name="Lundin D."/>
            <person name="Andersson A."/>
            <person name="Bertilsson S."/>
            <person name="Dopson M."/>
        </authorList>
    </citation>
    <scope>NUCLEOTIDE SEQUENCE</scope>
    <source>
        <strain evidence="1">TM448A01521</strain>
        <strain evidence="2">TM448B02855</strain>
    </source>
</reference>
<dbReference type="EMBL" id="MT144160">
    <property type="protein sequence ID" value="QJA49880.1"/>
    <property type="molecule type" value="Genomic_DNA"/>
</dbReference>
<accession>A0A6H1ZRP9</accession>
<dbReference type="EMBL" id="MT144965">
    <property type="protein sequence ID" value="QJI01964.1"/>
    <property type="molecule type" value="Genomic_DNA"/>
</dbReference>